<evidence type="ECO:0000313" key="2">
    <source>
        <dbReference type="EMBL" id="PRQ07992.1"/>
    </source>
</evidence>
<sequence length="706" mass="74482">MALTATTLLGGCKRDGASRHPDDASTPDGADPDANLPEPTGDPIVFASVGVPHGAAITMVAVDPLGGAAITRDATGGVRLWPALDGSREPLIVPIQDPRSMAVASDGAGGWTLALLDAAGGGRIVGVDKAGKMQPLASLTPTDPITEIVVMPGGKQLVAVGGDHVLRLLDHHGTELARLDQPSLRPAALRIAPHAEGGPQVIALTAGEFDRAEGRFAVELLPLSITDGKLALAGPRQTIHLDSPPTSDNPSVSPDGRAAVFIQRQRLGGATWTVIAIQLEDGRQVSVNSQIPNGVQPRFGLLPRGRVLLDDGTGLGRVVDLQDRNVELVALRSTPTINHLAATFVAGLRVAPASNWLAVHQLDTDDLAYLGYEQISVTDAALSPSALTVAWALTDRVAVEQTRQGDRVVVEIPRTRGLGQRFIEFLDEERLVMLDWAGGAQVVRWRDGEIISAADLGNNIQLAELGRNGEGDGVMFVRTNLWQNPSVVELTDGRFGGRYLTHASANLAGLLAPRGEPLDSWGAWTIDGSGKLRNFTLAELRPGLDTEAALATGEALSFGVPEQFSVGADETVYWVRTTGSRPTLHIERGETSEELQLPAGFVTMMVPSRDGRRIAIVQQRDPGQVITVYDASSLQPAWAQPIPAINGMSWSDASEALAIPATLGGGVVLDASDGTPLTARCGLAFEVRRTPPVVQGFTNQLSVCEL</sequence>
<feature type="region of interest" description="Disordered" evidence="1">
    <location>
        <begin position="1"/>
        <end position="44"/>
    </location>
</feature>
<comment type="caution">
    <text evidence="2">The sequence shown here is derived from an EMBL/GenBank/DDBJ whole genome shotgun (WGS) entry which is preliminary data.</text>
</comment>
<dbReference type="InterPro" id="IPR015943">
    <property type="entry name" value="WD40/YVTN_repeat-like_dom_sf"/>
</dbReference>
<protein>
    <submittedName>
        <fullName evidence="2">Uncharacterized protein</fullName>
    </submittedName>
</protein>
<dbReference type="EMBL" id="PVNL01000046">
    <property type="protein sequence ID" value="PRQ07992.1"/>
    <property type="molecule type" value="Genomic_DNA"/>
</dbReference>
<dbReference type="InterPro" id="IPR011048">
    <property type="entry name" value="Haem_d1_sf"/>
</dbReference>
<dbReference type="Proteomes" id="UP000238823">
    <property type="component" value="Unassembled WGS sequence"/>
</dbReference>
<proteinExistence type="predicted"/>
<organism evidence="2 3">
    <name type="scientific">Enhygromyxa salina</name>
    <dbReference type="NCBI Taxonomy" id="215803"/>
    <lineage>
        <taxon>Bacteria</taxon>
        <taxon>Pseudomonadati</taxon>
        <taxon>Myxococcota</taxon>
        <taxon>Polyangia</taxon>
        <taxon>Nannocystales</taxon>
        <taxon>Nannocystaceae</taxon>
        <taxon>Enhygromyxa</taxon>
    </lineage>
</organism>
<dbReference type="SUPFAM" id="SSF82171">
    <property type="entry name" value="DPP6 N-terminal domain-like"/>
    <property type="match status" value="1"/>
</dbReference>
<dbReference type="AlphaFoldDB" id="A0A2S9YSG5"/>
<dbReference type="Gene3D" id="2.130.10.10">
    <property type="entry name" value="YVTN repeat-like/Quinoprotein amine dehydrogenase"/>
    <property type="match status" value="1"/>
</dbReference>
<name>A0A2S9YSG5_9BACT</name>
<accession>A0A2S9YSG5</accession>
<evidence type="ECO:0000313" key="3">
    <source>
        <dbReference type="Proteomes" id="UP000238823"/>
    </source>
</evidence>
<feature type="compositionally biased region" description="Basic and acidic residues" evidence="1">
    <location>
        <begin position="12"/>
        <end position="23"/>
    </location>
</feature>
<dbReference type="SUPFAM" id="SSF51004">
    <property type="entry name" value="C-terminal (heme d1) domain of cytochrome cd1-nitrite reductase"/>
    <property type="match status" value="1"/>
</dbReference>
<gene>
    <name evidence="2" type="ORF">ENSA7_22760</name>
</gene>
<reference evidence="2 3" key="1">
    <citation type="submission" date="2018-03" db="EMBL/GenBank/DDBJ databases">
        <title>Draft Genome Sequences of the Obligatory Marine Myxobacteria Enhygromyxa salina SWB007.</title>
        <authorList>
            <person name="Poehlein A."/>
            <person name="Moghaddam J.A."/>
            <person name="Harms H."/>
            <person name="Alanjari M."/>
            <person name="Koenig G.M."/>
            <person name="Daniel R."/>
            <person name="Schaeberle T.F."/>
        </authorList>
    </citation>
    <scope>NUCLEOTIDE SEQUENCE [LARGE SCALE GENOMIC DNA]</scope>
    <source>
        <strain evidence="2 3">SWB007</strain>
    </source>
</reference>
<evidence type="ECO:0000256" key="1">
    <source>
        <dbReference type="SAM" id="MobiDB-lite"/>
    </source>
</evidence>